<name>A0A4C1SX76_EUMVA</name>
<evidence type="ECO:0000313" key="2">
    <source>
        <dbReference type="Proteomes" id="UP000299102"/>
    </source>
</evidence>
<dbReference type="Proteomes" id="UP000299102">
    <property type="component" value="Unassembled WGS sequence"/>
</dbReference>
<sequence>MEDQPSPKDRIERVCTPGKTCQSAEDPCACGAEAIPGACGAPLRRHSIAPGFHIVFTFLFLMGYEPQALRLRAGHRHRRAFSP</sequence>
<dbReference type="EMBL" id="BGZK01003925">
    <property type="protein sequence ID" value="GBP05631.1"/>
    <property type="molecule type" value="Genomic_DNA"/>
</dbReference>
<keyword evidence="2" id="KW-1185">Reference proteome</keyword>
<comment type="caution">
    <text evidence="1">The sequence shown here is derived from an EMBL/GenBank/DDBJ whole genome shotgun (WGS) entry which is preliminary data.</text>
</comment>
<dbReference type="AlphaFoldDB" id="A0A4C1SX76"/>
<organism evidence="1 2">
    <name type="scientific">Eumeta variegata</name>
    <name type="common">Bagworm moth</name>
    <name type="synonym">Eumeta japonica</name>
    <dbReference type="NCBI Taxonomy" id="151549"/>
    <lineage>
        <taxon>Eukaryota</taxon>
        <taxon>Metazoa</taxon>
        <taxon>Ecdysozoa</taxon>
        <taxon>Arthropoda</taxon>
        <taxon>Hexapoda</taxon>
        <taxon>Insecta</taxon>
        <taxon>Pterygota</taxon>
        <taxon>Neoptera</taxon>
        <taxon>Endopterygota</taxon>
        <taxon>Lepidoptera</taxon>
        <taxon>Glossata</taxon>
        <taxon>Ditrysia</taxon>
        <taxon>Tineoidea</taxon>
        <taxon>Psychidae</taxon>
        <taxon>Oiketicinae</taxon>
        <taxon>Eumeta</taxon>
    </lineage>
</organism>
<proteinExistence type="predicted"/>
<reference evidence="1 2" key="1">
    <citation type="journal article" date="2019" name="Commun. Biol.">
        <title>The bagworm genome reveals a unique fibroin gene that provides high tensile strength.</title>
        <authorList>
            <person name="Kono N."/>
            <person name="Nakamura H."/>
            <person name="Ohtoshi R."/>
            <person name="Tomita M."/>
            <person name="Numata K."/>
            <person name="Arakawa K."/>
        </authorList>
    </citation>
    <scope>NUCLEOTIDE SEQUENCE [LARGE SCALE GENOMIC DNA]</scope>
</reference>
<accession>A0A4C1SX76</accession>
<evidence type="ECO:0000313" key="1">
    <source>
        <dbReference type="EMBL" id="GBP05631.1"/>
    </source>
</evidence>
<protein>
    <submittedName>
        <fullName evidence="1">Uncharacterized protein</fullName>
    </submittedName>
</protein>
<gene>
    <name evidence="1" type="ORF">EVAR_100899_1</name>
</gene>